<comment type="caution">
    <text evidence="1">The sequence shown here is derived from an EMBL/GenBank/DDBJ whole genome shotgun (WGS) entry which is preliminary data.</text>
</comment>
<accession>A0A9P3LMF9</accession>
<dbReference type="AlphaFoldDB" id="A0A9P3LMF9"/>
<keyword evidence="2" id="KW-1185">Reference proteome</keyword>
<name>A0A9P3LMF9_9APHY</name>
<dbReference type="OrthoDB" id="3025659at2759"/>
<organism evidence="1 2">
    <name type="scientific">Phanerochaete sordida</name>
    <dbReference type="NCBI Taxonomy" id="48140"/>
    <lineage>
        <taxon>Eukaryota</taxon>
        <taxon>Fungi</taxon>
        <taxon>Dikarya</taxon>
        <taxon>Basidiomycota</taxon>
        <taxon>Agaricomycotina</taxon>
        <taxon>Agaricomycetes</taxon>
        <taxon>Polyporales</taxon>
        <taxon>Phanerochaetaceae</taxon>
        <taxon>Phanerochaete</taxon>
    </lineage>
</organism>
<gene>
    <name evidence="1" type="ORF">PsYK624_171000</name>
</gene>
<evidence type="ECO:0000313" key="2">
    <source>
        <dbReference type="Proteomes" id="UP000703269"/>
    </source>
</evidence>
<protein>
    <submittedName>
        <fullName evidence="1">Uncharacterized protein</fullName>
    </submittedName>
</protein>
<sequence>MKKTRSPRRRLPKESDVTGLNRDAAQWVTRLQQQWRCNKGDCVSIYCYIDPEYNEHFPLANRHFTTWAAALVKDEDGISVNRPPNHQDFQKLTTARNAPLSAQRRRAQAPSAAQAAVAPAIHFNVPPDLFGGLRPFAPPPTPFDHAYSAPPAKQDGLLPPYSVCGPEMTLTEFKDTHRVPEDVISLLVKHGYSGTRTFAFIQLSDLKEMKMMAGHIAELRAAVAQLRFLNL</sequence>
<proteinExistence type="predicted"/>
<dbReference type="EMBL" id="BPQB01000204">
    <property type="protein sequence ID" value="GJF00799.1"/>
    <property type="molecule type" value="Genomic_DNA"/>
</dbReference>
<dbReference type="Proteomes" id="UP000703269">
    <property type="component" value="Unassembled WGS sequence"/>
</dbReference>
<evidence type="ECO:0000313" key="1">
    <source>
        <dbReference type="EMBL" id="GJF00799.1"/>
    </source>
</evidence>
<reference evidence="1 2" key="1">
    <citation type="submission" date="2021-08" db="EMBL/GenBank/DDBJ databases">
        <title>Draft Genome Sequence of Phanerochaete sordida strain YK-624.</title>
        <authorList>
            <person name="Mori T."/>
            <person name="Dohra H."/>
            <person name="Suzuki T."/>
            <person name="Kawagishi H."/>
            <person name="Hirai H."/>
        </authorList>
    </citation>
    <scope>NUCLEOTIDE SEQUENCE [LARGE SCALE GENOMIC DNA]</scope>
    <source>
        <strain evidence="1 2">YK-624</strain>
    </source>
</reference>